<accession>A0A9N9SMY3</accession>
<dbReference type="EMBL" id="OU898276">
    <property type="protein sequence ID" value="CAG9826959.1"/>
    <property type="molecule type" value="Genomic_DNA"/>
</dbReference>
<keyword evidence="2" id="KW-0732">Signal</keyword>
<feature type="chain" id="PRO_5040236565" evidence="2">
    <location>
        <begin position="18"/>
        <end position="836"/>
    </location>
</feature>
<dbReference type="OrthoDB" id="6728260at2759"/>
<sequence length="836" mass="95195">MVVVLSKICLILSFVTCINPDIPADLPQTFISRPKMCMFRSISKMKSLLLLLLFYSWQISFAQKCSSPEVSRKLSFIYRTVPSSKIELIECFYTDGNPKNNYYDITKNCVTAASTKIFIDKYGDDHRVNVQGSKVTLKTYYADADTSQNVVFLRSGKKCRYDAGFCYDSSVENNYAVVWKVNPVPKVVCPNQLQQIFYGYVDFWTFTVENRKYLIYSVPLRDQSFSLSLSNTTVCHGKQAWYVDEQGFLVSFTSLLPGIKSTPVLDKKLFPPFKSKGDISDSIIRDCTLKSYNLNFDTKIDTDYLSDSENLKIILKYYQQNIDNNKNAINKLAKDIQNHNSVKGPSSNVLSELNKIKSSVNTNFNNIHKLFTDINQLKTVDTDIYSIITNLGNSVKQLKTDIKEFNKNNNNIEKHLKEFKNDVNKKFYDYNTDIKIEIVKLKQSSGSNVINTLNPTIQSLNHSSTTCLNKVTSLEKDTKRSIQKLQNDLTDTQDSLEKNVKNFILANLTNIEVVFSRKLNDVLASANKKCNQSLNEVTAFKNMLKNDLEMLEGKLDKCSLDQKTTSDELEKTKRALSTRISSSANDIKQLNESLYNYINMSISSLTDATNKDFSKELADLKRSLSVRLSNDESRLNEVEKKLQKLRSDFNEKGNSLDTAIQDIKNDILVLQGPNDELAQRVEAGILSKVIPLLNPTLITKNVSRELGVLKDEVAAQFTNSNKKIEDLEKEVNSCKSLSGTKLKENEKKIRQVENNLFRAQMTLTDLSEKFNNGFLNQVGNTATSALDKSRKCETEVNELKNEINKLRNDFQKSVTKLREENEVLRKRLNGEEPTVF</sequence>
<dbReference type="Pfam" id="PF24664">
    <property type="entry name" value="Monjiviricetes_fusion"/>
    <property type="match status" value="1"/>
</dbReference>
<protein>
    <submittedName>
        <fullName evidence="3">Uncharacterized protein</fullName>
    </submittedName>
</protein>
<dbReference type="AlphaFoldDB" id="A0A9N9SMY3"/>
<feature type="signal peptide" evidence="2">
    <location>
        <begin position="1"/>
        <end position="17"/>
    </location>
</feature>
<name>A0A9N9SMY3_DIABA</name>
<gene>
    <name evidence="3" type="ORF">DIABBA_LOCUS1031</name>
</gene>
<feature type="coiled-coil region" evidence="1">
    <location>
        <begin position="388"/>
        <end position="422"/>
    </location>
</feature>
<evidence type="ECO:0000313" key="4">
    <source>
        <dbReference type="Proteomes" id="UP001153709"/>
    </source>
</evidence>
<dbReference type="Proteomes" id="UP001153709">
    <property type="component" value="Chromosome 1"/>
</dbReference>
<organism evidence="3 4">
    <name type="scientific">Diabrotica balteata</name>
    <name type="common">Banded cucumber beetle</name>
    <dbReference type="NCBI Taxonomy" id="107213"/>
    <lineage>
        <taxon>Eukaryota</taxon>
        <taxon>Metazoa</taxon>
        <taxon>Ecdysozoa</taxon>
        <taxon>Arthropoda</taxon>
        <taxon>Hexapoda</taxon>
        <taxon>Insecta</taxon>
        <taxon>Pterygota</taxon>
        <taxon>Neoptera</taxon>
        <taxon>Endopterygota</taxon>
        <taxon>Coleoptera</taxon>
        <taxon>Polyphaga</taxon>
        <taxon>Cucujiformia</taxon>
        <taxon>Chrysomeloidea</taxon>
        <taxon>Chrysomelidae</taxon>
        <taxon>Galerucinae</taxon>
        <taxon>Diabroticina</taxon>
        <taxon>Diabroticites</taxon>
        <taxon>Diabrotica</taxon>
    </lineage>
</organism>
<keyword evidence="4" id="KW-1185">Reference proteome</keyword>
<feature type="coiled-coil region" evidence="1">
    <location>
        <begin position="621"/>
        <end position="655"/>
    </location>
</feature>
<feature type="coiled-coil region" evidence="1">
    <location>
        <begin position="710"/>
        <end position="827"/>
    </location>
</feature>
<evidence type="ECO:0000256" key="2">
    <source>
        <dbReference type="SAM" id="SignalP"/>
    </source>
</evidence>
<reference evidence="3" key="1">
    <citation type="submission" date="2022-01" db="EMBL/GenBank/DDBJ databases">
        <authorList>
            <person name="King R."/>
        </authorList>
    </citation>
    <scope>NUCLEOTIDE SEQUENCE</scope>
</reference>
<proteinExistence type="predicted"/>
<keyword evidence="1" id="KW-0175">Coiled coil</keyword>
<evidence type="ECO:0000256" key="1">
    <source>
        <dbReference type="SAM" id="Coils"/>
    </source>
</evidence>
<evidence type="ECO:0000313" key="3">
    <source>
        <dbReference type="EMBL" id="CAG9826959.1"/>
    </source>
</evidence>